<evidence type="ECO:0000313" key="1">
    <source>
        <dbReference type="EnsemblMetazoa" id="MESCA010210-PA"/>
    </source>
</evidence>
<proteinExistence type="predicted"/>
<name>T1H1Y6_MEGSC</name>
<dbReference type="Proteomes" id="UP000015102">
    <property type="component" value="Unassembled WGS sequence"/>
</dbReference>
<accession>T1H1Y6</accession>
<keyword evidence="2" id="KW-1185">Reference proteome</keyword>
<reference evidence="2" key="1">
    <citation type="submission" date="2013-02" db="EMBL/GenBank/DDBJ databases">
        <authorList>
            <person name="Hughes D."/>
        </authorList>
    </citation>
    <scope>NUCLEOTIDE SEQUENCE</scope>
    <source>
        <strain>Durham</strain>
        <strain evidence="2">NC isolate 2 -- Noor lab</strain>
    </source>
</reference>
<dbReference type="EMBL" id="CAQQ02156382">
    <property type="status" value="NOT_ANNOTATED_CDS"/>
    <property type="molecule type" value="Genomic_DNA"/>
</dbReference>
<dbReference type="AlphaFoldDB" id="T1H1Y6"/>
<sequence>MYCMGANFRIHYKSKEFSTKLPISEVLIQIRNLAHGSNFRFWEDEFYEDMIVLNILPQMCWPE</sequence>
<evidence type="ECO:0000313" key="2">
    <source>
        <dbReference type="Proteomes" id="UP000015102"/>
    </source>
</evidence>
<dbReference type="EnsemblMetazoa" id="MESCA010210-RA">
    <property type="protein sequence ID" value="MESCA010210-PA"/>
    <property type="gene ID" value="MESCA010210"/>
</dbReference>
<dbReference type="HOGENOM" id="CLU_2888340_0_0_1"/>
<dbReference type="EMBL" id="CAQQ02156381">
    <property type="status" value="NOT_ANNOTATED_CDS"/>
    <property type="molecule type" value="Genomic_DNA"/>
</dbReference>
<organism evidence="1 2">
    <name type="scientific">Megaselia scalaris</name>
    <name type="common">Humpbacked fly</name>
    <name type="synonym">Phora scalaris</name>
    <dbReference type="NCBI Taxonomy" id="36166"/>
    <lineage>
        <taxon>Eukaryota</taxon>
        <taxon>Metazoa</taxon>
        <taxon>Ecdysozoa</taxon>
        <taxon>Arthropoda</taxon>
        <taxon>Hexapoda</taxon>
        <taxon>Insecta</taxon>
        <taxon>Pterygota</taxon>
        <taxon>Neoptera</taxon>
        <taxon>Endopterygota</taxon>
        <taxon>Diptera</taxon>
        <taxon>Brachycera</taxon>
        <taxon>Muscomorpha</taxon>
        <taxon>Platypezoidea</taxon>
        <taxon>Phoridae</taxon>
        <taxon>Megaseliini</taxon>
        <taxon>Megaselia</taxon>
    </lineage>
</organism>
<protein>
    <submittedName>
        <fullName evidence="1">Uncharacterized protein</fullName>
    </submittedName>
</protein>
<reference evidence="1" key="2">
    <citation type="submission" date="2015-06" db="UniProtKB">
        <authorList>
            <consortium name="EnsemblMetazoa"/>
        </authorList>
    </citation>
    <scope>IDENTIFICATION</scope>
</reference>